<reference evidence="1 2" key="1">
    <citation type="submission" date="2020-08" db="EMBL/GenBank/DDBJ databases">
        <title>Above-ground endophytic microbial communities from plants in different locations in the United States.</title>
        <authorList>
            <person name="Frank C."/>
        </authorList>
    </citation>
    <scope>NUCLEOTIDE SEQUENCE [LARGE SCALE GENOMIC DNA]</scope>
    <source>
        <strain evidence="1 2">WP4_2_2</strain>
    </source>
</reference>
<dbReference type="InterPro" id="IPR011006">
    <property type="entry name" value="CheY-like_superfamily"/>
</dbReference>
<organism evidence="1 2">
    <name type="scientific">Paraburkholderia bannensis</name>
    <dbReference type="NCBI Taxonomy" id="765414"/>
    <lineage>
        <taxon>Bacteria</taxon>
        <taxon>Pseudomonadati</taxon>
        <taxon>Pseudomonadota</taxon>
        <taxon>Betaproteobacteria</taxon>
        <taxon>Burkholderiales</taxon>
        <taxon>Burkholderiaceae</taxon>
        <taxon>Paraburkholderia</taxon>
    </lineage>
</organism>
<evidence type="ECO:0000313" key="1">
    <source>
        <dbReference type="EMBL" id="MBB6106657.1"/>
    </source>
</evidence>
<comment type="caution">
    <text evidence="1">The sequence shown here is derived from an EMBL/GenBank/DDBJ whole genome shotgun (WGS) entry which is preliminary data.</text>
</comment>
<dbReference type="Gene3D" id="3.40.50.2300">
    <property type="match status" value="1"/>
</dbReference>
<name>A0A7W9U434_9BURK</name>
<accession>A0A7W9U434</accession>
<protein>
    <submittedName>
        <fullName evidence="1">CheY-like chemotaxis protein</fullName>
    </submittedName>
</protein>
<dbReference type="EMBL" id="JACHBW010000029">
    <property type="protein sequence ID" value="MBB6106657.1"/>
    <property type="molecule type" value="Genomic_DNA"/>
</dbReference>
<dbReference type="Proteomes" id="UP000571554">
    <property type="component" value="Unassembled WGS sequence"/>
</dbReference>
<sequence>MKILLVEDEVHKRDEIIQCVDEVLSVRPEIVDGVSSAVLRVLEEDYDLIILDMALSTFGERAEDLKKGHDQAQGGIEVLRALKMKGKTTKVVIVTQYPDFYIGSAKIKLKNSPKIVKEKYDQDVLGAVLYHYKSKPTLQRISMILRMCK</sequence>
<keyword evidence="2" id="KW-1185">Reference proteome</keyword>
<evidence type="ECO:0000313" key="2">
    <source>
        <dbReference type="Proteomes" id="UP000571554"/>
    </source>
</evidence>
<proteinExistence type="predicted"/>
<dbReference type="SUPFAM" id="SSF52172">
    <property type="entry name" value="CheY-like"/>
    <property type="match status" value="1"/>
</dbReference>
<gene>
    <name evidence="1" type="ORF">F4827_006533</name>
</gene>
<dbReference type="AlphaFoldDB" id="A0A7W9U434"/>
<dbReference type="RefSeq" id="WP_183732291.1">
    <property type="nucleotide sequence ID" value="NZ_JACHBW010000029.1"/>
</dbReference>